<evidence type="ECO:0000256" key="1">
    <source>
        <dbReference type="SAM" id="MobiDB-lite"/>
    </source>
</evidence>
<reference evidence="3" key="1">
    <citation type="submission" date="2021-09" db="EMBL/GenBank/DDBJ databases">
        <title>The genome of Mauremys mutica provides insights into the evolution of semi-aquatic lifestyle.</title>
        <authorList>
            <person name="Gong S."/>
            <person name="Gao Y."/>
        </authorList>
    </citation>
    <scope>NUCLEOTIDE SEQUENCE</scope>
    <source>
        <strain evidence="3">MM-2020</strain>
        <tissue evidence="3">Muscle</tissue>
    </source>
</reference>
<proteinExistence type="predicted"/>
<feature type="chain" id="PRO_5039029684" evidence="2">
    <location>
        <begin position="20"/>
        <end position="127"/>
    </location>
</feature>
<comment type="caution">
    <text evidence="3">The sequence shown here is derived from an EMBL/GenBank/DDBJ whole genome shotgun (WGS) entry which is preliminary data.</text>
</comment>
<dbReference type="EMBL" id="JAHDVG010000474">
    <property type="protein sequence ID" value="KAH1178389.1"/>
    <property type="molecule type" value="Genomic_DNA"/>
</dbReference>
<keyword evidence="4" id="KW-1185">Reference proteome</keyword>
<organism evidence="3 4">
    <name type="scientific">Mauremys mutica</name>
    <name type="common">yellowpond turtle</name>
    <dbReference type="NCBI Taxonomy" id="74926"/>
    <lineage>
        <taxon>Eukaryota</taxon>
        <taxon>Metazoa</taxon>
        <taxon>Chordata</taxon>
        <taxon>Craniata</taxon>
        <taxon>Vertebrata</taxon>
        <taxon>Euteleostomi</taxon>
        <taxon>Archelosauria</taxon>
        <taxon>Testudinata</taxon>
        <taxon>Testudines</taxon>
        <taxon>Cryptodira</taxon>
        <taxon>Durocryptodira</taxon>
        <taxon>Testudinoidea</taxon>
        <taxon>Geoemydidae</taxon>
        <taxon>Geoemydinae</taxon>
        <taxon>Mauremys</taxon>
    </lineage>
</organism>
<feature type="compositionally biased region" description="Basic and acidic residues" evidence="1">
    <location>
        <begin position="105"/>
        <end position="116"/>
    </location>
</feature>
<name>A0A9D3XAY2_9SAUR</name>
<evidence type="ECO:0000256" key="2">
    <source>
        <dbReference type="SAM" id="SignalP"/>
    </source>
</evidence>
<feature type="region of interest" description="Disordered" evidence="1">
    <location>
        <begin position="104"/>
        <end position="127"/>
    </location>
</feature>
<dbReference type="Proteomes" id="UP000827986">
    <property type="component" value="Unassembled WGS sequence"/>
</dbReference>
<gene>
    <name evidence="3" type="ORF">KIL84_012091</name>
</gene>
<keyword evidence="2" id="KW-0732">Signal</keyword>
<dbReference type="AlphaFoldDB" id="A0A9D3XAY2"/>
<evidence type="ECO:0000313" key="3">
    <source>
        <dbReference type="EMBL" id="KAH1178389.1"/>
    </source>
</evidence>
<protein>
    <submittedName>
        <fullName evidence="3">Uncharacterized protein</fullName>
    </submittedName>
</protein>
<sequence>MVVLYTFLTFRFWLEGAPATLTAVALAAQETNRPPFGARRSRKLARLQVENLPLQCFESNMPHLPAEELEIAIQDLCSRRLLMLNLHTLCSLLPYKEQMKWGIESQRDPKQDRAEQKNAALFSQGKL</sequence>
<evidence type="ECO:0000313" key="4">
    <source>
        <dbReference type="Proteomes" id="UP000827986"/>
    </source>
</evidence>
<feature type="signal peptide" evidence="2">
    <location>
        <begin position="1"/>
        <end position="19"/>
    </location>
</feature>
<accession>A0A9D3XAY2</accession>